<dbReference type="EMBL" id="JAGSYN010000050">
    <property type="protein sequence ID" value="KAG7665373.1"/>
    <property type="molecule type" value="Genomic_DNA"/>
</dbReference>
<dbReference type="Pfam" id="PF16172">
    <property type="entry name" value="DOCK_N"/>
    <property type="match status" value="1"/>
</dbReference>
<feature type="region of interest" description="Disordered" evidence="2">
    <location>
        <begin position="1822"/>
        <end position="1926"/>
    </location>
</feature>
<dbReference type="GO" id="GO:0031267">
    <property type="term" value="F:small GTPase binding"/>
    <property type="evidence" value="ECO:0007669"/>
    <property type="project" value="TreeGrafter"/>
</dbReference>
<proteinExistence type="inferred from homology"/>
<dbReference type="InterPro" id="IPR046773">
    <property type="entry name" value="DOCKER_Lobe_C"/>
</dbReference>
<evidence type="ECO:0000256" key="2">
    <source>
        <dbReference type="SAM" id="MobiDB-lite"/>
    </source>
</evidence>
<dbReference type="PANTHER" id="PTHR45653:SF10">
    <property type="entry name" value="MYOBLAST CITY, ISOFORM B"/>
    <property type="match status" value="1"/>
</dbReference>
<dbReference type="Proteomes" id="UP000694255">
    <property type="component" value="Unassembled WGS sequence"/>
</dbReference>
<reference evidence="4 5" key="1">
    <citation type="journal article" date="2021" name="DNA Res.">
        <title>Genome analysis of Candida subhashii reveals its hybrid nature and dual mitochondrial genome conformations.</title>
        <authorList>
            <person name="Mixao V."/>
            <person name="Hegedusova E."/>
            <person name="Saus E."/>
            <person name="Pryszcz L.P."/>
            <person name="Cillingova A."/>
            <person name="Nosek J."/>
            <person name="Gabaldon T."/>
        </authorList>
    </citation>
    <scope>NUCLEOTIDE SEQUENCE [LARGE SCALE GENOMIC DNA]</scope>
    <source>
        <strain evidence="4 5">CBS 10753</strain>
    </source>
</reference>
<evidence type="ECO:0000259" key="3">
    <source>
        <dbReference type="PROSITE" id="PS51651"/>
    </source>
</evidence>
<evidence type="ECO:0000313" key="4">
    <source>
        <dbReference type="EMBL" id="KAG7665373.1"/>
    </source>
</evidence>
<gene>
    <name evidence="4" type="ORF">J8A68_001061</name>
</gene>
<comment type="caution">
    <text evidence="4">The sequence shown here is derived from an EMBL/GenBank/DDBJ whole genome shotgun (WGS) entry which is preliminary data.</text>
</comment>
<dbReference type="PROSITE" id="PS51651">
    <property type="entry name" value="DOCKER"/>
    <property type="match status" value="1"/>
</dbReference>
<dbReference type="OrthoDB" id="18896at2759"/>
<dbReference type="InterPro" id="IPR057500">
    <property type="entry name" value="C2_DCK1_4th"/>
</dbReference>
<keyword evidence="5" id="KW-1185">Reference proteome</keyword>
<feature type="compositionally biased region" description="Basic and acidic residues" evidence="2">
    <location>
        <begin position="1859"/>
        <end position="1868"/>
    </location>
</feature>
<dbReference type="GO" id="GO:0007264">
    <property type="term" value="P:small GTPase-mediated signal transduction"/>
    <property type="evidence" value="ECO:0007669"/>
    <property type="project" value="InterPro"/>
</dbReference>
<dbReference type="InterPro" id="IPR032376">
    <property type="entry name" value="DOCK_N"/>
</dbReference>
<sequence length="1926" mass="217369">MTWLPTESFLKGKIIKPFLPFDKHPDYTNPNIRNLYPGDEVYIFETKDEKWARGYVLSKPFPRDFTTTSVNLDDLPTPQIKILVFPLKYVKIVESVAFTDKKNEIEQNELFEGEHLLLNGFSKDSVKKIIPQLPVSVESKRTLEDEIKNALETLNSHIFALYSIGEFRLFNSLVDIFYKLHEVRIKLIHDLLTANEARNAREVATQLLDRIPKKLASKAERLNESSYDLDNDNTDISGYKAILARDAFTGEILTLDSSYPSRIAFNSELCSLVGTFPIHAHNHKQKFTLKTVGNKKFNIEPPSNILVDFKSVSGSSAYLPPGFAGMTAYMYLRNNKKRLTEAFAVHADSVQELANVEKLSAALFRNIPHHEIADTRIYLVAVLTEELDMKIIHGGREFTKRVKRGVAAGATDITRVFSLSQGGLTTGESYHFQIKLFGSFMPYNKTFTSREEGIDRVVNNGWGELPDRIIGGTSNGVAVNPRAEKLIITVKEFRHQFETGLNSSQAVSQTPISRIKAIFFDPLADNYERIYLKMGKISLANGGTKDDLLTVEVSVPNNELITFAKASNQQGKRQWQFISVNPGESIGDIIRINGIALKSPTTSNVPKDDYILLSLYINGVYSGEGKVVYKSGNRLVEFNKKKGHRVEILSCNTGSPIAFCELSTEYVGKFYNSHQSIDNIFQYEKLFKSGTKGTEELASSLKEFCNLDVSQLIKFFPELMLSLYGIIEASQPNESQLINTVRDRSFLAIIHLLDVLFGKSDEYLLLVDNFCSLYKSQSKASVFLLNKMAEIFKQAETTWDMTSRAVCRVISIFMRLSINSMSNATNFQEYFMALNNLFSNVAKFLSIDSHVLGHDQALIMNITDYVLAFRTNLDEYKVLQLIVNFINSIGVKGLGAKEQNLEDTAPGQSVKDHEIIISKLLLILRLINSNLVEKPETRYLLLSSSIIWAMQILTGSTDVEASRLACSILNAVCTVISEQILPIPQSEKDLAICYSLVKFLPALGSSFVKYNKFTRTNDFFKHNRTFTFLFPTDYPFYEFSIDSIVNDEVMVEVLVEMATVFTFIARIGKQVTGDEGYVRILDNEYEGEFFDSDLYLLDNFESEDILSILSGIRWMRTGGYFPQEKWLSLYAVLIEGCTCALELVRPLLMKHIPPADNVDDFDLVLWGNYLRNLLKLPVLAPVAVEYLSDIPRYACFSITGNARDRIAVILKEAWAALGWESSNAEYSKFGLRNFAGYQVEFIDSVYGIIPDLMLFALQKNEACQKVAVDILYSLIAAEYVLSDNIDEIQKQCLVGLNEIYHRHSYKPSTVEQKEFIQLMKSTVSLDPLDPACDVIYRFIDDIADFFVALNYLISVPVGPEFGDDRALHEINILSYLKPFKSEYFTAFVNNLYEVNSANRDYVQSAFCLELLASVYEWNHHQILPASFKPKFPEQTAFQRKEALFNSIATNFIKGKSLARAIDTFNELLDMYRKHTYDLKSFAFVHSKLAKLYLDLESSDNLTPSYFRVEAIGVGFPLYMRGSEQIYQGLPFEHITSIHKRLLNIFPGAKIISSEAEAKQIKSKFQNGRFLYVTVVEPVEEITDKLFNTSIGVRQYARNKDLRWFTITKRLPGSTSISDLWTEETTYETELSFPTLMNRSKIKSSTVVKLSPLDNALKTIVNKNNDLVHLESSINMAMKDKLDHSSLMQDLSRTLAGTVDSPVNGGVGQYRVFFTDSTYEQNADDLEKIQLLRSAFTDLVMILNRCLNLHGKLILPSMLMTHNALVELFKKNFCDEIESLSLIQDPQLSQNYAKSSRYSVFGDRKSSSMLDVASELAQSSSTSTLNHKASVRSNKGSTSASSIYGVGGDSIQSSPTIKSKTAETIERSRSSSISLSGNDKDTARKPRISSGAILTEVASNFSGGSRKKSVGNHARTAKRWRHGDQEF</sequence>
<accession>A0A8J5UKC7</accession>
<dbReference type="InterPro" id="IPR026791">
    <property type="entry name" value="DOCK"/>
</dbReference>
<dbReference type="GO" id="GO:0005085">
    <property type="term" value="F:guanyl-nucleotide exchange factor activity"/>
    <property type="evidence" value="ECO:0007669"/>
    <property type="project" value="InterPro"/>
</dbReference>
<dbReference type="PANTHER" id="PTHR45653">
    <property type="entry name" value="DEDICATOR OF CYTOKINESIS"/>
    <property type="match status" value="1"/>
</dbReference>
<comment type="similarity">
    <text evidence="1">Belongs to the DOCK family.</text>
</comment>
<feature type="domain" description="DOCKER" evidence="3">
    <location>
        <begin position="1375"/>
        <end position="1784"/>
    </location>
</feature>
<feature type="compositionally biased region" description="Basic residues" evidence="2">
    <location>
        <begin position="1904"/>
        <end position="1920"/>
    </location>
</feature>
<dbReference type="Pfam" id="PF20421">
    <property type="entry name" value="DHR-2_Lobe_C"/>
    <property type="match status" value="1"/>
</dbReference>
<dbReference type="GeneID" id="73467862"/>
<protein>
    <submittedName>
        <fullName evidence="4">DCK1</fullName>
    </submittedName>
</protein>
<dbReference type="GO" id="GO:0005886">
    <property type="term" value="C:plasma membrane"/>
    <property type="evidence" value="ECO:0007669"/>
    <property type="project" value="TreeGrafter"/>
</dbReference>
<dbReference type="RefSeq" id="XP_049265605.1">
    <property type="nucleotide sequence ID" value="XM_049404674.1"/>
</dbReference>
<evidence type="ECO:0000256" key="1">
    <source>
        <dbReference type="PROSITE-ProRule" id="PRU00984"/>
    </source>
</evidence>
<dbReference type="Pfam" id="PF25338">
    <property type="entry name" value="C2_DCK_4th"/>
    <property type="match status" value="1"/>
</dbReference>
<dbReference type="InterPro" id="IPR027357">
    <property type="entry name" value="DOCKER_dom"/>
</dbReference>
<feature type="compositionally biased region" description="Polar residues" evidence="2">
    <location>
        <begin position="1822"/>
        <end position="1841"/>
    </location>
</feature>
<feature type="compositionally biased region" description="Polar residues" evidence="2">
    <location>
        <begin position="1849"/>
        <end position="1858"/>
    </location>
</feature>
<organism evidence="4 5">
    <name type="scientific">[Candida] subhashii</name>
    <dbReference type="NCBI Taxonomy" id="561895"/>
    <lineage>
        <taxon>Eukaryota</taxon>
        <taxon>Fungi</taxon>
        <taxon>Dikarya</taxon>
        <taxon>Ascomycota</taxon>
        <taxon>Saccharomycotina</taxon>
        <taxon>Pichiomycetes</taxon>
        <taxon>Debaryomycetaceae</taxon>
        <taxon>Spathaspora</taxon>
    </lineage>
</organism>
<dbReference type="CDD" id="cd11684">
    <property type="entry name" value="DHR2_DOCK"/>
    <property type="match status" value="1"/>
</dbReference>
<name>A0A8J5UKC7_9ASCO</name>
<evidence type="ECO:0000313" key="5">
    <source>
        <dbReference type="Proteomes" id="UP000694255"/>
    </source>
</evidence>
<dbReference type="GO" id="GO:0005737">
    <property type="term" value="C:cytoplasm"/>
    <property type="evidence" value="ECO:0007669"/>
    <property type="project" value="TreeGrafter"/>
</dbReference>